<dbReference type="GeneID" id="29117718"/>
<reference evidence="1 2" key="1">
    <citation type="submission" date="2016-05" db="EMBL/GenBank/DDBJ databases">
        <title>Comparative analysis of secretome profiles of manganese(II)-oxidizing ascomycete fungi.</title>
        <authorList>
            <consortium name="DOE Joint Genome Institute"/>
            <person name="Zeiner C.A."/>
            <person name="Purvine S.O."/>
            <person name="Zink E.M."/>
            <person name="Wu S."/>
            <person name="Pasa-Tolic L."/>
            <person name="Chaput D.L."/>
            <person name="Haridas S."/>
            <person name="Grigoriev I.V."/>
            <person name="Santelli C.M."/>
            <person name="Hansel C.M."/>
        </authorList>
    </citation>
    <scope>NUCLEOTIDE SEQUENCE [LARGE SCALE GENOMIC DNA]</scope>
    <source>
        <strain evidence="1 2">SRC1lrK2f</strain>
    </source>
</reference>
<name>A0A177E681_ALTAL</name>
<dbReference type="Proteomes" id="UP000077248">
    <property type="component" value="Unassembled WGS sequence"/>
</dbReference>
<gene>
    <name evidence="1" type="ORF">CC77DRAFT_54644</name>
</gene>
<dbReference type="AlphaFoldDB" id="A0A177E681"/>
<sequence length="152" mass="17019">MGGSVVVDNCAQCGLLQACATSAYRGYLSYPAYPVSLLSQAFSNRFNHHTRHRLSLASAYAILHLPSPSRYRSRRYPDVYLEGRACGRTLHRFEDTTGTAESCPRLRPIAAARIRLLVRRYRLGVNTIGRASLSRVAKQPRSHGLDLPRQFS</sequence>
<dbReference type="VEuPathDB" id="FungiDB:CC77DRAFT_54644"/>
<keyword evidence="2" id="KW-1185">Reference proteome</keyword>
<dbReference type="KEGG" id="aalt:CC77DRAFT_54644"/>
<dbReference type="EMBL" id="KV441469">
    <property type="protein sequence ID" value="OAG26519.1"/>
    <property type="molecule type" value="Genomic_DNA"/>
</dbReference>
<protein>
    <submittedName>
        <fullName evidence="1">Uncharacterized protein</fullName>
    </submittedName>
</protein>
<proteinExistence type="predicted"/>
<evidence type="ECO:0000313" key="1">
    <source>
        <dbReference type="EMBL" id="OAG26519.1"/>
    </source>
</evidence>
<organism evidence="1 2">
    <name type="scientific">Alternaria alternata</name>
    <name type="common">Alternaria rot fungus</name>
    <name type="synonym">Torula alternata</name>
    <dbReference type="NCBI Taxonomy" id="5599"/>
    <lineage>
        <taxon>Eukaryota</taxon>
        <taxon>Fungi</taxon>
        <taxon>Dikarya</taxon>
        <taxon>Ascomycota</taxon>
        <taxon>Pezizomycotina</taxon>
        <taxon>Dothideomycetes</taxon>
        <taxon>Pleosporomycetidae</taxon>
        <taxon>Pleosporales</taxon>
        <taxon>Pleosporineae</taxon>
        <taxon>Pleosporaceae</taxon>
        <taxon>Alternaria</taxon>
        <taxon>Alternaria sect. Alternaria</taxon>
        <taxon>Alternaria alternata complex</taxon>
    </lineage>
</organism>
<dbReference type="RefSeq" id="XP_018391940.1">
    <property type="nucleotide sequence ID" value="XM_018532124.1"/>
</dbReference>
<accession>A0A177E681</accession>
<evidence type="ECO:0000313" key="2">
    <source>
        <dbReference type="Proteomes" id="UP000077248"/>
    </source>
</evidence>